<feature type="transmembrane region" description="Helical" evidence="1">
    <location>
        <begin position="439"/>
        <end position="458"/>
    </location>
</feature>
<keyword evidence="1" id="KW-0812">Transmembrane</keyword>
<accession>A0A6B9ZPN8</accession>
<dbReference type="AlphaFoldDB" id="A0A6B9ZPN8"/>
<dbReference type="KEGG" id="chih:GWR21_27275"/>
<proteinExistence type="predicted"/>
<feature type="transmembrane region" description="Helical" evidence="1">
    <location>
        <begin position="241"/>
        <end position="261"/>
    </location>
</feature>
<dbReference type="PANTHER" id="PTHR43471">
    <property type="entry name" value="ABC TRANSPORTER PERMEASE"/>
    <property type="match status" value="1"/>
</dbReference>
<dbReference type="RefSeq" id="WP_162334878.1">
    <property type="nucleotide sequence ID" value="NZ_CP048113.1"/>
</dbReference>
<feature type="transmembrane region" description="Helical" evidence="1">
    <location>
        <begin position="128"/>
        <end position="149"/>
    </location>
</feature>
<dbReference type="GO" id="GO:0005886">
    <property type="term" value="C:plasma membrane"/>
    <property type="evidence" value="ECO:0007669"/>
    <property type="project" value="UniProtKB-SubCell"/>
</dbReference>
<organism evidence="2 3">
    <name type="scientific">Chitinophaga agri</name>
    <dbReference type="NCBI Taxonomy" id="2703787"/>
    <lineage>
        <taxon>Bacteria</taxon>
        <taxon>Pseudomonadati</taxon>
        <taxon>Bacteroidota</taxon>
        <taxon>Chitinophagia</taxon>
        <taxon>Chitinophagales</taxon>
        <taxon>Chitinophagaceae</taxon>
        <taxon>Chitinophaga</taxon>
    </lineage>
</organism>
<evidence type="ECO:0000256" key="1">
    <source>
        <dbReference type="SAM" id="Phobius"/>
    </source>
</evidence>
<evidence type="ECO:0000313" key="3">
    <source>
        <dbReference type="Proteomes" id="UP000476411"/>
    </source>
</evidence>
<reference evidence="2 3" key="1">
    <citation type="submission" date="2020-01" db="EMBL/GenBank/DDBJ databases">
        <title>Complete genome sequence of Chitinophaga sp. H33E-04 isolated from quinoa roots.</title>
        <authorList>
            <person name="Weon H.-Y."/>
            <person name="Lee S.A."/>
        </authorList>
    </citation>
    <scope>NUCLEOTIDE SEQUENCE [LARGE SCALE GENOMIC DNA]</scope>
    <source>
        <strain evidence="2 3">H33E-04</strain>
    </source>
</reference>
<dbReference type="Pfam" id="PF12679">
    <property type="entry name" value="ABC2_membrane_2"/>
    <property type="match status" value="1"/>
</dbReference>
<sequence>MIAHIVRKELREIFRTSKMTWMMGGLLVLIALSLYNGYSYYVSHSQMLKESQEVTYKQFISQGNKNPHLGAHFGFYAYKPTAGLAMIDNGIEDYTGNSFYLEPHKRGIIKFKEVTDATSLKSFGFLNIAYLIQFIFPLFIFLICHNIFSKEWENGTIKMLLSSRATKRDIYIGKLIACLCVVFAIIAIIAVTAFMLLLKSDADLGAVIYNYLIYVSGLIVFSAILTSVAVSVSLITRSSTLSLVVLSGCWLAGVFLIPRLAAEISKKVHPSITSIEFEADTFNKMQYGVDGEGTKDYRRELLLRRTLQQYHVDSIQQLPVFFIPITIEYFEESDGKVMDRAYGAIEQNQAQQDALVRSLSLFSPFLAFRDFSMHMTATDMDTHNDFAQKAEEHRRRIGVMVDDFYQKNTEATNAFWKTVPQFRYEPPDTFRRLAASIEAIGVLLCWVVGTIVLMIFSYRRMKI</sequence>
<dbReference type="EMBL" id="CP048113">
    <property type="protein sequence ID" value="QHS63155.1"/>
    <property type="molecule type" value="Genomic_DNA"/>
</dbReference>
<gene>
    <name evidence="2" type="ORF">GWR21_27275</name>
</gene>
<feature type="transmembrane region" description="Helical" evidence="1">
    <location>
        <begin position="208"/>
        <end position="234"/>
    </location>
</feature>
<dbReference type="GO" id="GO:0140359">
    <property type="term" value="F:ABC-type transporter activity"/>
    <property type="evidence" value="ECO:0007669"/>
    <property type="project" value="InterPro"/>
</dbReference>
<name>A0A6B9ZPN8_9BACT</name>
<dbReference type="PANTHER" id="PTHR43471:SF1">
    <property type="entry name" value="ABC TRANSPORTER PERMEASE PROTEIN NOSY-RELATED"/>
    <property type="match status" value="1"/>
</dbReference>
<keyword evidence="1" id="KW-1133">Transmembrane helix</keyword>
<feature type="transmembrane region" description="Helical" evidence="1">
    <location>
        <begin position="170"/>
        <end position="196"/>
    </location>
</feature>
<dbReference type="Proteomes" id="UP000476411">
    <property type="component" value="Chromosome"/>
</dbReference>
<protein>
    <submittedName>
        <fullName evidence="2">ABC transporter permease subunit</fullName>
    </submittedName>
</protein>
<keyword evidence="3" id="KW-1185">Reference proteome</keyword>
<feature type="transmembrane region" description="Helical" evidence="1">
    <location>
        <begin position="21"/>
        <end position="41"/>
    </location>
</feature>
<evidence type="ECO:0000313" key="2">
    <source>
        <dbReference type="EMBL" id="QHS63155.1"/>
    </source>
</evidence>
<keyword evidence="1" id="KW-0472">Membrane</keyword>